<dbReference type="InterPro" id="IPR008207">
    <property type="entry name" value="Sig_transdc_His_kin_Hpt_dom"/>
</dbReference>
<evidence type="ECO:0000313" key="21">
    <source>
        <dbReference type="Proteomes" id="UP000321567"/>
    </source>
</evidence>
<dbReference type="Pfam" id="PF00512">
    <property type="entry name" value="HisKA"/>
    <property type="match status" value="1"/>
</dbReference>
<evidence type="ECO:0000256" key="9">
    <source>
        <dbReference type="ARBA" id="ARBA00022777"/>
    </source>
</evidence>
<evidence type="ECO:0000259" key="18">
    <source>
        <dbReference type="PROSITE" id="PS50110"/>
    </source>
</evidence>
<evidence type="ECO:0000256" key="11">
    <source>
        <dbReference type="ARBA" id="ARBA00022989"/>
    </source>
</evidence>
<dbReference type="Pfam" id="PF01627">
    <property type="entry name" value="Hpt"/>
    <property type="match status" value="1"/>
</dbReference>
<keyword evidence="9" id="KW-0418">Kinase</keyword>
<evidence type="ECO:0000256" key="6">
    <source>
        <dbReference type="ARBA" id="ARBA00022679"/>
    </source>
</evidence>
<dbReference type="SUPFAM" id="SSF52172">
    <property type="entry name" value="CheY-like"/>
    <property type="match status" value="1"/>
</dbReference>
<dbReference type="CDD" id="cd00088">
    <property type="entry name" value="HPT"/>
    <property type="match status" value="1"/>
</dbReference>
<dbReference type="SUPFAM" id="SSF47226">
    <property type="entry name" value="Histidine-containing phosphotransfer domain, HPT domain"/>
    <property type="match status" value="1"/>
</dbReference>
<keyword evidence="6" id="KW-0808">Transferase</keyword>
<dbReference type="EMBL" id="BJZO01000085">
    <property type="protein sequence ID" value="GEO82523.1"/>
    <property type="molecule type" value="Genomic_DNA"/>
</dbReference>
<evidence type="ECO:0000256" key="7">
    <source>
        <dbReference type="ARBA" id="ARBA00022692"/>
    </source>
</evidence>
<dbReference type="AlphaFoldDB" id="A0A512HAN7"/>
<evidence type="ECO:0000313" key="20">
    <source>
        <dbReference type="EMBL" id="GEO82523.1"/>
    </source>
</evidence>
<reference evidence="20 21" key="1">
    <citation type="submission" date="2019-07" db="EMBL/GenBank/DDBJ databases">
        <title>Whole genome shotgun sequence of Rhodospirillum oryzae NBRC 107573.</title>
        <authorList>
            <person name="Hosoyama A."/>
            <person name="Uohara A."/>
            <person name="Ohji S."/>
            <person name="Ichikawa N."/>
        </authorList>
    </citation>
    <scope>NUCLEOTIDE SEQUENCE [LARGE SCALE GENOMIC DNA]</scope>
    <source>
        <strain evidence="20 21">NBRC 107573</strain>
    </source>
</reference>
<keyword evidence="11" id="KW-1133">Transmembrane helix</keyword>
<dbReference type="PROSITE" id="PS50894">
    <property type="entry name" value="HPT"/>
    <property type="match status" value="1"/>
</dbReference>
<evidence type="ECO:0000256" key="3">
    <source>
        <dbReference type="ARBA" id="ARBA00012438"/>
    </source>
</evidence>
<dbReference type="FunFam" id="3.30.565.10:FF:000010">
    <property type="entry name" value="Sensor histidine kinase RcsC"/>
    <property type="match status" value="1"/>
</dbReference>
<dbReference type="Pfam" id="PF02518">
    <property type="entry name" value="HATPase_c"/>
    <property type="match status" value="1"/>
</dbReference>
<dbReference type="GO" id="GO:0005524">
    <property type="term" value="F:ATP binding"/>
    <property type="evidence" value="ECO:0007669"/>
    <property type="project" value="UniProtKB-KW"/>
</dbReference>
<evidence type="ECO:0000256" key="4">
    <source>
        <dbReference type="ARBA" id="ARBA00022475"/>
    </source>
</evidence>
<keyword evidence="13" id="KW-0472">Membrane</keyword>
<evidence type="ECO:0000259" key="17">
    <source>
        <dbReference type="PROSITE" id="PS50109"/>
    </source>
</evidence>
<dbReference type="Gene3D" id="1.10.287.130">
    <property type="match status" value="1"/>
</dbReference>
<dbReference type="PROSITE" id="PS50110">
    <property type="entry name" value="RESPONSE_REGULATORY"/>
    <property type="match status" value="1"/>
</dbReference>
<dbReference type="GO" id="GO:0005886">
    <property type="term" value="C:plasma membrane"/>
    <property type="evidence" value="ECO:0007669"/>
    <property type="project" value="UniProtKB-SubCell"/>
</dbReference>
<dbReference type="PANTHER" id="PTHR45339">
    <property type="entry name" value="HYBRID SIGNAL TRANSDUCTION HISTIDINE KINASE J"/>
    <property type="match status" value="1"/>
</dbReference>
<dbReference type="CDD" id="cd17546">
    <property type="entry name" value="REC_hyHK_CKI1_RcsC-like"/>
    <property type="match status" value="1"/>
</dbReference>
<gene>
    <name evidence="20" type="ORF">ROR02_26540</name>
</gene>
<dbReference type="Gene3D" id="3.40.50.2300">
    <property type="match status" value="1"/>
</dbReference>
<dbReference type="InterPro" id="IPR001789">
    <property type="entry name" value="Sig_transdc_resp-reg_receiver"/>
</dbReference>
<keyword evidence="4" id="KW-1003">Cell membrane</keyword>
<dbReference type="CDD" id="cd00082">
    <property type="entry name" value="HisKA"/>
    <property type="match status" value="1"/>
</dbReference>
<keyword evidence="7" id="KW-0812">Transmembrane</keyword>
<evidence type="ECO:0000256" key="10">
    <source>
        <dbReference type="ARBA" id="ARBA00022840"/>
    </source>
</evidence>
<keyword evidence="12" id="KW-0902">Two-component regulatory system</keyword>
<dbReference type="InterPro" id="IPR036890">
    <property type="entry name" value="HATPase_C_sf"/>
</dbReference>
<dbReference type="InterPro" id="IPR003661">
    <property type="entry name" value="HisK_dim/P_dom"/>
</dbReference>
<evidence type="ECO:0000256" key="13">
    <source>
        <dbReference type="ARBA" id="ARBA00023136"/>
    </source>
</evidence>
<dbReference type="InterPro" id="IPR003594">
    <property type="entry name" value="HATPase_dom"/>
</dbReference>
<comment type="subcellular location">
    <subcellularLocation>
        <location evidence="2">Cell membrane</location>
        <topology evidence="2">Multi-pass membrane protein</topology>
    </subcellularLocation>
</comment>
<dbReference type="SMART" id="SM00387">
    <property type="entry name" value="HATPase_c"/>
    <property type="match status" value="1"/>
</dbReference>
<evidence type="ECO:0000256" key="14">
    <source>
        <dbReference type="PROSITE-ProRule" id="PRU00110"/>
    </source>
</evidence>
<dbReference type="GO" id="GO:0000155">
    <property type="term" value="F:phosphorelay sensor kinase activity"/>
    <property type="evidence" value="ECO:0007669"/>
    <property type="project" value="InterPro"/>
</dbReference>
<dbReference type="SMART" id="SM00448">
    <property type="entry name" value="REC"/>
    <property type="match status" value="1"/>
</dbReference>
<dbReference type="Gene3D" id="3.30.450.20">
    <property type="entry name" value="PAS domain"/>
    <property type="match status" value="2"/>
</dbReference>
<name>A0A512HAN7_9PROT</name>
<evidence type="ECO:0000256" key="16">
    <source>
        <dbReference type="SAM" id="MobiDB-lite"/>
    </source>
</evidence>
<proteinExistence type="predicted"/>
<sequence>MGRQDMNDGSCSNYTAILNALSVPVWIFDLASRRIAWANGAALALWKADSVEGLRQRDMAPTSPGARQRLEQYAAIFAKGNAVCEDWTLYPHDEPIAVRCRCSGLAWDGRPAMLVEVDPVGGRGEPGESHDAAQRAIETLREIPVTVVLLLADGTMVSQNLAADLCYGALDQGTMPEGRLMDRFVERRAVEDLLETALREGEAAPRVMAVNTLHGVAWHEIGARRLRDPATAAPAVLVHGLDVTERRVQEETLREAEIRLRRSAHDLAEARDVAERANAAKSEFLAMMSHEIRTPMNGILGLTDQLLEGNLGAAEAGRLQAIRDSAESLLTLLNDALDFSRLEAGRLTLDVQPLALAPLLTRTLDPFRPEAVRKGVALGVTLAPDLPAVVEGDGARLRQILLNLVGNALKFTAKGTVSVWAGRGTGADTIVFRVQDTGIGIAPEALPRLFHRFSQADPSISRQFGGSGLGLSICRRLAEMMNGTIQAASVPGRGSVFTVSVRLPEVGMSTPAGIASAPGGTLSVPRRPDGAPLHVLVAEDNDINRSVLEGFLVPHGIRVDHASDGQEALERAAATRYDVILMDMHMPGLDGPDATRALREGVGPSARVPVIAVTASAYEEDRARCLAAGMNAFVTKPVRRDALYQALVAVLEPAGPSAAGQPGTPAPEEATPGMTPGPGPGPAVPQASPLLDGPRLEEMAGDLGPEVVLSLVEAFRQAAPTRVRRLVEVVSQGDGAKVAAEAHGLKGVAANLGCTRLKDLAAALDQAGRAGDLAAARDLVQGLPDLLTQSLEALAERFAPE</sequence>
<keyword evidence="21" id="KW-1185">Reference proteome</keyword>
<evidence type="ECO:0000256" key="5">
    <source>
        <dbReference type="ARBA" id="ARBA00022553"/>
    </source>
</evidence>
<dbReference type="Gene3D" id="3.30.565.10">
    <property type="entry name" value="Histidine kinase-like ATPase, C-terminal domain"/>
    <property type="match status" value="1"/>
</dbReference>
<accession>A0A512HAN7</accession>
<evidence type="ECO:0000256" key="8">
    <source>
        <dbReference type="ARBA" id="ARBA00022741"/>
    </source>
</evidence>
<dbReference type="InterPro" id="IPR011006">
    <property type="entry name" value="CheY-like_superfamily"/>
</dbReference>
<keyword evidence="8" id="KW-0547">Nucleotide-binding</keyword>
<evidence type="ECO:0000256" key="12">
    <source>
        <dbReference type="ARBA" id="ARBA00023012"/>
    </source>
</evidence>
<dbReference type="Proteomes" id="UP000321567">
    <property type="component" value="Unassembled WGS sequence"/>
</dbReference>
<protein>
    <recommendedName>
        <fullName evidence="3">histidine kinase</fullName>
        <ecNumber evidence="3">2.7.13.3</ecNumber>
    </recommendedName>
</protein>
<feature type="domain" description="Histidine kinase" evidence="17">
    <location>
        <begin position="287"/>
        <end position="505"/>
    </location>
</feature>
<dbReference type="PROSITE" id="PS50109">
    <property type="entry name" value="HIS_KIN"/>
    <property type="match status" value="1"/>
</dbReference>
<dbReference type="InterPro" id="IPR005467">
    <property type="entry name" value="His_kinase_dom"/>
</dbReference>
<dbReference type="SUPFAM" id="SSF47384">
    <property type="entry name" value="Homodimeric domain of signal transducing histidine kinase"/>
    <property type="match status" value="1"/>
</dbReference>
<dbReference type="PRINTS" id="PR00344">
    <property type="entry name" value="BCTRLSENSOR"/>
</dbReference>
<keyword evidence="10" id="KW-0067">ATP-binding</keyword>
<evidence type="ECO:0000256" key="2">
    <source>
        <dbReference type="ARBA" id="ARBA00004651"/>
    </source>
</evidence>
<dbReference type="Gene3D" id="1.20.120.160">
    <property type="entry name" value="HPT domain"/>
    <property type="match status" value="1"/>
</dbReference>
<feature type="domain" description="HPt" evidence="19">
    <location>
        <begin position="704"/>
        <end position="801"/>
    </location>
</feature>
<dbReference type="SMART" id="SM00388">
    <property type="entry name" value="HisKA"/>
    <property type="match status" value="1"/>
</dbReference>
<dbReference type="FunFam" id="1.10.287.130:FF:000004">
    <property type="entry name" value="Ethylene receptor 1"/>
    <property type="match status" value="1"/>
</dbReference>
<dbReference type="InterPro" id="IPR036641">
    <property type="entry name" value="HPT_dom_sf"/>
</dbReference>
<dbReference type="Pfam" id="PF00072">
    <property type="entry name" value="Response_reg"/>
    <property type="match status" value="1"/>
</dbReference>
<evidence type="ECO:0000256" key="15">
    <source>
        <dbReference type="PROSITE-ProRule" id="PRU00169"/>
    </source>
</evidence>
<dbReference type="InterPro" id="IPR036097">
    <property type="entry name" value="HisK_dim/P_sf"/>
</dbReference>
<dbReference type="EC" id="2.7.13.3" evidence="3"/>
<comment type="catalytic activity">
    <reaction evidence="1">
        <text>ATP + protein L-histidine = ADP + protein N-phospho-L-histidine.</text>
        <dbReference type="EC" id="2.7.13.3"/>
    </reaction>
</comment>
<feature type="modified residue" description="4-aspartylphosphate" evidence="15">
    <location>
        <position position="583"/>
    </location>
</feature>
<feature type="modified residue" description="Phosphohistidine" evidence="14">
    <location>
        <position position="743"/>
    </location>
</feature>
<dbReference type="InterPro" id="IPR004358">
    <property type="entry name" value="Sig_transdc_His_kin-like_C"/>
</dbReference>
<organism evidence="20 21">
    <name type="scientific">Pararhodospirillum oryzae</name>
    <dbReference type="NCBI Taxonomy" id="478448"/>
    <lineage>
        <taxon>Bacteria</taxon>
        <taxon>Pseudomonadati</taxon>
        <taxon>Pseudomonadota</taxon>
        <taxon>Alphaproteobacteria</taxon>
        <taxon>Rhodospirillales</taxon>
        <taxon>Rhodospirillaceae</taxon>
        <taxon>Pararhodospirillum</taxon>
    </lineage>
</organism>
<dbReference type="SUPFAM" id="SSF55874">
    <property type="entry name" value="ATPase domain of HSP90 chaperone/DNA topoisomerase II/histidine kinase"/>
    <property type="match status" value="1"/>
</dbReference>
<dbReference type="CDD" id="cd16922">
    <property type="entry name" value="HATPase_EvgS-ArcB-TorS-like"/>
    <property type="match status" value="1"/>
</dbReference>
<feature type="domain" description="Response regulatory" evidence="18">
    <location>
        <begin position="534"/>
        <end position="651"/>
    </location>
</feature>
<dbReference type="PANTHER" id="PTHR45339:SF1">
    <property type="entry name" value="HYBRID SIGNAL TRANSDUCTION HISTIDINE KINASE J"/>
    <property type="match status" value="1"/>
</dbReference>
<keyword evidence="5 15" id="KW-0597">Phosphoprotein</keyword>
<evidence type="ECO:0000256" key="1">
    <source>
        <dbReference type="ARBA" id="ARBA00000085"/>
    </source>
</evidence>
<feature type="region of interest" description="Disordered" evidence="16">
    <location>
        <begin position="655"/>
        <end position="690"/>
    </location>
</feature>
<evidence type="ECO:0000259" key="19">
    <source>
        <dbReference type="PROSITE" id="PS50894"/>
    </source>
</evidence>
<comment type="caution">
    <text evidence="20">The sequence shown here is derived from an EMBL/GenBank/DDBJ whole genome shotgun (WGS) entry which is preliminary data.</text>
</comment>